<feature type="transmembrane region" description="Helical" evidence="1">
    <location>
        <begin position="6"/>
        <end position="23"/>
    </location>
</feature>
<evidence type="ECO:0000313" key="7">
    <source>
        <dbReference type="EMBL" id="CAB4789114.1"/>
    </source>
</evidence>
<dbReference type="EMBL" id="CAFBRD010000112">
    <property type="protein sequence ID" value="CAB5078443.1"/>
    <property type="molecule type" value="Genomic_DNA"/>
</dbReference>
<keyword evidence="1" id="KW-1133">Transmembrane helix</keyword>
<dbReference type="EMBL" id="CAEZTY010000007">
    <property type="protein sequence ID" value="CAB4578269.1"/>
    <property type="molecule type" value="Genomic_DNA"/>
</dbReference>
<dbReference type="EMBL" id="CAFAAD010000034">
    <property type="protein sequence ID" value="CAB4789114.1"/>
    <property type="molecule type" value="Genomic_DNA"/>
</dbReference>
<dbReference type="EMBL" id="CAEZXY010000080">
    <property type="protein sequence ID" value="CAB4717336.1"/>
    <property type="molecule type" value="Genomic_DNA"/>
</dbReference>
<dbReference type="AlphaFoldDB" id="A0A6J7JQN5"/>
<evidence type="ECO:0000313" key="11">
    <source>
        <dbReference type="EMBL" id="CAB5078443.1"/>
    </source>
</evidence>
<evidence type="ECO:0000313" key="10">
    <source>
        <dbReference type="EMBL" id="CAB4990279.1"/>
    </source>
</evidence>
<dbReference type="EMBL" id="CAEUNJ010000051">
    <property type="protein sequence ID" value="CAB4372028.1"/>
    <property type="molecule type" value="Genomic_DNA"/>
</dbReference>
<organism evidence="9">
    <name type="scientific">freshwater metagenome</name>
    <dbReference type="NCBI Taxonomy" id="449393"/>
    <lineage>
        <taxon>unclassified sequences</taxon>
        <taxon>metagenomes</taxon>
        <taxon>ecological metagenomes</taxon>
    </lineage>
</organism>
<gene>
    <name evidence="4" type="ORF">UFOPK1762_00360</name>
    <name evidence="5" type="ORF">UFOPK1906_00539</name>
    <name evidence="6" type="ORF">UFOPK2624_01459</name>
    <name evidence="7" type="ORF">UFOPK2969_00636</name>
    <name evidence="8" type="ORF">UFOPK3010_01242</name>
    <name evidence="2" type="ORF">UFOPK3331_01824</name>
    <name evidence="9" type="ORF">UFOPK3785_00460</name>
    <name evidence="10" type="ORF">UFOPK3927_01258</name>
    <name evidence="3" type="ORF">UFOPK4201_01215</name>
    <name evidence="11" type="ORF">UFOPK4371_01591</name>
</gene>
<sequence>MTILVLFVLAVVWAVYLVSWIRSRTEHHRVNSISSFSNHLSILERAAPGAVSSTASVASGTTPLRGSEYFAPHRPKLSPQKKRRRDILIGLASATGVTLLGAFAFGGLMIVLFVLCLGAFGGYVMLLANVQKQKLERQAKVRYMSETGGVVPGQALTSTPAFDEAGDAQLPRMFVVGGN</sequence>
<dbReference type="EMBL" id="CAEZVC010000022">
    <property type="protein sequence ID" value="CAB4618269.1"/>
    <property type="molecule type" value="Genomic_DNA"/>
</dbReference>
<evidence type="ECO:0000313" key="4">
    <source>
        <dbReference type="EMBL" id="CAB4578269.1"/>
    </source>
</evidence>
<evidence type="ECO:0000313" key="3">
    <source>
        <dbReference type="EMBL" id="CAB4372028.1"/>
    </source>
</evidence>
<reference evidence="9" key="1">
    <citation type="submission" date="2020-05" db="EMBL/GenBank/DDBJ databases">
        <authorList>
            <person name="Chiriac C."/>
            <person name="Salcher M."/>
            <person name="Ghai R."/>
            <person name="Kavagutti S V."/>
        </authorList>
    </citation>
    <scope>NUCLEOTIDE SEQUENCE</scope>
</reference>
<protein>
    <submittedName>
        <fullName evidence="9">Unannotated protein</fullName>
    </submittedName>
</protein>
<dbReference type="EMBL" id="CAESAL010000103">
    <property type="protein sequence ID" value="CAB4346351.1"/>
    <property type="molecule type" value="Genomic_DNA"/>
</dbReference>
<feature type="transmembrane region" description="Helical" evidence="1">
    <location>
        <begin position="87"/>
        <end position="104"/>
    </location>
</feature>
<dbReference type="EMBL" id="CAFBOK010000150">
    <property type="protein sequence ID" value="CAB4990279.1"/>
    <property type="molecule type" value="Genomic_DNA"/>
</dbReference>
<dbReference type="EMBL" id="CAFBNJ010000015">
    <property type="protein sequence ID" value="CAB4945151.1"/>
    <property type="molecule type" value="Genomic_DNA"/>
</dbReference>
<evidence type="ECO:0000313" key="5">
    <source>
        <dbReference type="EMBL" id="CAB4618269.1"/>
    </source>
</evidence>
<proteinExistence type="predicted"/>
<evidence type="ECO:0000313" key="8">
    <source>
        <dbReference type="EMBL" id="CAB4812539.1"/>
    </source>
</evidence>
<name>A0A6J7JQN5_9ZZZZ</name>
<dbReference type="EMBL" id="CAFAAM010000182">
    <property type="protein sequence ID" value="CAB4812539.1"/>
    <property type="molecule type" value="Genomic_DNA"/>
</dbReference>
<evidence type="ECO:0000313" key="6">
    <source>
        <dbReference type="EMBL" id="CAB4717336.1"/>
    </source>
</evidence>
<evidence type="ECO:0000256" key="1">
    <source>
        <dbReference type="SAM" id="Phobius"/>
    </source>
</evidence>
<feature type="transmembrane region" description="Helical" evidence="1">
    <location>
        <begin position="110"/>
        <end position="130"/>
    </location>
</feature>
<keyword evidence="1" id="KW-0812">Transmembrane</keyword>
<evidence type="ECO:0000313" key="2">
    <source>
        <dbReference type="EMBL" id="CAB4346351.1"/>
    </source>
</evidence>
<keyword evidence="1" id="KW-0472">Membrane</keyword>
<accession>A0A6J7JQN5</accession>
<evidence type="ECO:0000313" key="9">
    <source>
        <dbReference type="EMBL" id="CAB4945151.1"/>
    </source>
</evidence>